<dbReference type="AlphaFoldDB" id="A0A919RBL8"/>
<dbReference type="RefSeq" id="WP_239128581.1">
    <property type="nucleotide sequence ID" value="NZ_BOOW01000006.1"/>
</dbReference>
<reference evidence="1" key="1">
    <citation type="submission" date="2021-01" db="EMBL/GenBank/DDBJ databases">
        <title>Whole genome shotgun sequence of Sinosporangium siamense NBRC 109515.</title>
        <authorList>
            <person name="Komaki H."/>
            <person name="Tamura T."/>
        </authorList>
    </citation>
    <scope>NUCLEOTIDE SEQUENCE</scope>
    <source>
        <strain evidence="1">NBRC 109515</strain>
    </source>
</reference>
<evidence type="ECO:0000313" key="2">
    <source>
        <dbReference type="Proteomes" id="UP000606172"/>
    </source>
</evidence>
<keyword evidence="2" id="KW-1185">Reference proteome</keyword>
<comment type="caution">
    <text evidence="1">The sequence shown here is derived from an EMBL/GenBank/DDBJ whole genome shotgun (WGS) entry which is preliminary data.</text>
</comment>
<dbReference type="Proteomes" id="UP000606172">
    <property type="component" value="Unassembled WGS sequence"/>
</dbReference>
<accession>A0A919RBL8</accession>
<protein>
    <submittedName>
        <fullName evidence="1">Uncharacterized protein</fullName>
    </submittedName>
</protein>
<name>A0A919RBL8_9ACTN</name>
<gene>
    <name evidence="1" type="ORF">Ssi02_08830</name>
</gene>
<sequence>MQIRDPRTTPPWHTITQAPADVTCVALSTMGNDVHVTVLTSGGGVAQSSCTVNPTPGTGSNPAWPGNCTAFVNLTPPLRAAAQRNMQNTAGR</sequence>
<dbReference type="EMBL" id="BOOW01000006">
    <property type="protein sequence ID" value="GII90652.1"/>
    <property type="molecule type" value="Genomic_DNA"/>
</dbReference>
<proteinExistence type="predicted"/>
<organism evidence="1 2">
    <name type="scientific">Sinosporangium siamense</name>
    <dbReference type="NCBI Taxonomy" id="1367973"/>
    <lineage>
        <taxon>Bacteria</taxon>
        <taxon>Bacillati</taxon>
        <taxon>Actinomycetota</taxon>
        <taxon>Actinomycetes</taxon>
        <taxon>Streptosporangiales</taxon>
        <taxon>Streptosporangiaceae</taxon>
        <taxon>Sinosporangium</taxon>
    </lineage>
</organism>
<evidence type="ECO:0000313" key="1">
    <source>
        <dbReference type="EMBL" id="GII90652.1"/>
    </source>
</evidence>